<feature type="compositionally biased region" description="Basic and acidic residues" evidence="1">
    <location>
        <begin position="10"/>
        <end position="19"/>
    </location>
</feature>
<protein>
    <submittedName>
        <fullName evidence="2">Uncharacterized protein</fullName>
    </submittedName>
</protein>
<dbReference type="AlphaFoldDB" id="A0A392VWG8"/>
<keyword evidence="3" id="KW-1185">Reference proteome</keyword>
<organism evidence="2 3">
    <name type="scientific">Trifolium medium</name>
    <dbReference type="NCBI Taxonomy" id="97028"/>
    <lineage>
        <taxon>Eukaryota</taxon>
        <taxon>Viridiplantae</taxon>
        <taxon>Streptophyta</taxon>
        <taxon>Embryophyta</taxon>
        <taxon>Tracheophyta</taxon>
        <taxon>Spermatophyta</taxon>
        <taxon>Magnoliopsida</taxon>
        <taxon>eudicotyledons</taxon>
        <taxon>Gunneridae</taxon>
        <taxon>Pentapetalae</taxon>
        <taxon>rosids</taxon>
        <taxon>fabids</taxon>
        <taxon>Fabales</taxon>
        <taxon>Fabaceae</taxon>
        <taxon>Papilionoideae</taxon>
        <taxon>50 kb inversion clade</taxon>
        <taxon>NPAAA clade</taxon>
        <taxon>Hologalegina</taxon>
        <taxon>IRL clade</taxon>
        <taxon>Trifolieae</taxon>
        <taxon>Trifolium</taxon>
    </lineage>
</organism>
<sequence length="45" mass="4853">LATAPCATEPARRADDRSKPGFLQHPILKANLNKRNAESSSGLSY</sequence>
<comment type="caution">
    <text evidence="2">The sequence shown here is derived from an EMBL/GenBank/DDBJ whole genome shotgun (WGS) entry which is preliminary data.</text>
</comment>
<accession>A0A392VWG8</accession>
<evidence type="ECO:0000313" key="3">
    <source>
        <dbReference type="Proteomes" id="UP000265520"/>
    </source>
</evidence>
<name>A0A392VWG8_9FABA</name>
<feature type="region of interest" description="Disordered" evidence="1">
    <location>
        <begin position="1"/>
        <end position="45"/>
    </location>
</feature>
<feature type="non-terminal residue" evidence="2">
    <location>
        <position position="1"/>
    </location>
</feature>
<dbReference type="EMBL" id="LXQA011296579">
    <property type="protein sequence ID" value="MCI92297.1"/>
    <property type="molecule type" value="Genomic_DNA"/>
</dbReference>
<evidence type="ECO:0000256" key="1">
    <source>
        <dbReference type="SAM" id="MobiDB-lite"/>
    </source>
</evidence>
<proteinExistence type="predicted"/>
<dbReference type="Proteomes" id="UP000265520">
    <property type="component" value="Unassembled WGS sequence"/>
</dbReference>
<reference evidence="2 3" key="1">
    <citation type="journal article" date="2018" name="Front. Plant Sci.">
        <title>Red Clover (Trifolium pratense) and Zigzag Clover (T. medium) - A Picture of Genomic Similarities and Differences.</title>
        <authorList>
            <person name="Dluhosova J."/>
            <person name="Istvanek J."/>
            <person name="Nedelnik J."/>
            <person name="Repkova J."/>
        </authorList>
    </citation>
    <scope>NUCLEOTIDE SEQUENCE [LARGE SCALE GENOMIC DNA]</scope>
    <source>
        <strain evidence="3">cv. 10/8</strain>
        <tissue evidence="2">Leaf</tissue>
    </source>
</reference>
<evidence type="ECO:0000313" key="2">
    <source>
        <dbReference type="EMBL" id="MCI92297.1"/>
    </source>
</evidence>